<dbReference type="SUPFAM" id="SSF57535">
    <property type="entry name" value="Complement control module/SCR domain"/>
    <property type="match status" value="1"/>
</dbReference>
<dbReference type="Proteomes" id="UP001634394">
    <property type="component" value="Unassembled WGS sequence"/>
</dbReference>
<evidence type="ECO:0000256" key="1">
    <source>
        <dbReference type="ARBA" id="ARBA00023157"/>
    </source>
</evidence>
<sequence length="311" mass="34827">MISRNFIIFGLYLIFLTAVTGAGLVNDTCHTVWIREDIIKRAAKLNCSDTARVYDPKSQNGSYLMDDTGNWGGVMFACLCSCKLPSDPKNVQNLSKDRIYHGETLNYSCNEGYEKSIERKIVCYDGLLMTVSGYLETQDIDIITRQKSLPDWFAHDYDGKVFDLWVNESANWSVPITELQKNQKVFQLFENETNLKYYMCRGNGCRLGCVSREMKGTDCISLGVRDLECKRNLSETTLPDKTTTIVPSSPDLSIIGYVVVGVAAVVIVCVAVVVVCLRCKRKEKEKSQNNPEKTEAEIPLSETSSPETVAS</sequence>
<proteinExistence type="predicted"/>
<protein>
    <recommendedName>
        <fullName evidence="5">Sushi domain-containing protein</fullName>
    </recommendedName>
</protein>
<dbReference type="InterPro" id="IPR035976">
    <property type="entry name" value="Sushi/SCR/CCP_sf"/>
</dbReference>
<keyword evidence="3" id="KW-0812">Transmembrane</keyword>
<evidence type="ECO:0000259" key="5">
    <source>
        <dbReference type="Pfam" id="PF00084"/>
    </source>
</evidence>
<evidence type="ECO:0000256" key="4">
    <source>
        <dbReference type="SAM" id="SignalP"/>
    </source>
</evidence>
<keyword evidence="7" id="KW-1185">Reference proteome</keyword>
<evidence type="ECO:0000313" key="7">
    <source>
        <dbReference type="Proteomes" id="UP001634394"/>
    </source>
</evidence>
<name>A0ABD3V0E7_SINWO</name>
<evidence type="ECO:0000313" key="6">
    <source>
        <dbReference type="EMBL" id="KAL3855122.1"/>
    </source>
</evidence>
<keyword evidence="1" id="KW-1015">Disulfide bond</keyword>
<accession>A0ABD3V0E7</accession>
<keyword evidence="3" id="KW-0472">Membrane</keyword>
<dbReference type="InterPro" id="IPR000436">
    <property type="entry name" value="Sushi_SCR_CCP_dom"/>
</dbReference>
<dbReference type="EMBL" id="JBJQND010000014">
    <property type="protein sequence ID" value="KAL3855122.1"/>
    <property type="molecule type" value="Genomic_DNA"/>
</dbReference>
<feature type="chain" id="PRO_5044725084" description="Sushi domain-containing protein" evidence="4">
    <location>
        <begin position="22"/>
        <end position="311"/>
    </location>
</feature>
<dbReference type="Gene3D" id="2.10.70.10">
    <property type="entry name" value="Complement Module, domain 1"/>
    <property type="match status" value="1"/>
</dbReference>
<dbReference type="EMBL" id="JBJQND010000014">
    <property type="protein sequence ID" value="KAL3855123.1"/>
    <property type="molecule type" value="Genomic_DNA"/>
</dbReference>
<evidence type="ECO:0000256" key="2">
    <source>
        <dbReference type="SAM" id="MobiDB-lite"/>
    </source>
</evidence>
<feature type="signal peptide" evidence="4">
    <location>
        <begin position="1"/>
        <end position="21"/>
    </location>
</feature>
<feature type="compositionally biased region" description="Basic and acidic residues" evidence="2">
    <location>
        <begin position="282"/>
        <end position="296"/>
    </location>
</feature>
<keyword evidence="4" id="KW-0732">Signal</keyword>
<feature type="domain" description="Sushi" evidence="5">
    <location>
        <begin position="82"/>
        <end position="125"/>
    </location>
</feature>
<dbReference type="AlphaFoldDB" id="A0ABD3V0E7"/>
<feature type="compositionally biased region" description="Polar residues" evidence="2">
    <location>
        <begin position="301"/>
        <end position="311"/>
    </location>
</feature>
<feature type="transmembrane region" description="Helical" evidence="3">
    <location>
        <begin position="254"/>
        <end position="277"/>
    </location>
</feature>
<keyword evidence="3" id="KW-1133">Transmembrane helix</keyword>
<organism evidence="6 7">
    <name type="scientific">Sinanodonta woodiana</name>
    <name type="common">Chinese pond mussel</name>
    <name type="synonym">Anodonta woodiana</name>
    <dbReference type="NCBI Taxonomy" id="1069815"/>
    <lineage>
        <taxon>Eukaryota</taxon>
        <taxon>Metazoa</taxon>
        <taxon>Spiralia</taxon>
        <taxon>Lophotrochozoa</taxon>
        <taxon>Mollusca</taxon>
        <taxon>Bivalvia</taxon>
        <taxon>Autobranchia</taxon>
        <taxon>Heteroconchia</taxon>
        <taxon>Palaeoheterodonta</taxon>
        <taxon>Unionida</taxon>
        <taxon>Unionoidea</taxon>
        <taxon>Unionidae</taxon>
        <taxon>Unioninae</taxon>
        <taxon>Sinanodonta</taxon>
    </lineage>
</organism>
<feature type="region of interest" description="Disordered" evidence="2">
    <location>
        <begin position="282"/>
        <end position="311"/>
    </location>
</feature>
<reference evidence="6 7" key="1">
    <citation type="submission" date="2024-11" db="EMBL/GenBank/DDBJ databases">
        <title>Chromosome-level genome assembly of the freshwater bivalve Anodonta woodiana.</title>
        <authorList>
            <person name="Chen X."/>
        </authorList>
    </citation>
    <scope>NUCLEOTIDE SEQUENCE [LARGE SCALE GENOMIC DNA]</scope>
    <source>
        <strain evidence="6">MN2024</strain>
        <tissue evidence="6">Gills</tissue>
    </source>
</reference>
<comment type="caution">
    <text evidence="6">The sequence shown here is derived from an EMBL/GenBank/DDBJ whole genome shotgun (WGS) entry which is preliminary data.</text>
</comment>
<gene>
    <name evidence="6" type="ORF">ACJMK2_014350</name>
</gene>
<dbReference type="CDD" id="cd00033">
    <property type="entry name" value="CCP"/>
    <property type="match status" value="1"/>
</dbReference>
<evidence type="ECO:0000256" key="3">
    <source>
        <dbReference type="SAM" id="Phobius"/>
    </source>
</evidence>
<dbReference type="Pfam" id="PF00084">
    <property type="entry name" value="Sushi"/>
    <property type="match status" value="1"/>
</dbReference>